<reference evidence="1 2" key="1">
    <citation type="journal article" date="2018" name="New Phytol.">
        <title>Phylogenomics of Endogonaceae and evolution of mycorrhizas within Mucoromycota.</title>
        <authorList>
            <person name="Chang Y."/>
            <person name="Desiro A."/>
            <person name="Na H."/>
            <person name="Sandor L."/>
            <person name="Lipzen A."/>
            <person name="Clum A."/>
            <person name="Barry K."/>
            <person name="Grigoriev I.V."/>
            <person name="Martin F.M."/>
            <person name="Stajich J.E."/>
            <person name="Smith M.E."/>
            <person name="Bonito G."/>
            <person name="Spatafora J.W."/>
        </authorList>
    </citation>
    <scope>NUCLEOTIDE SEQUENCE [LARGE SCALE GENOMIC DNA]</scope>
    <source>
        <strain evidence="1 2">GMNB39</strain>
    </source>
</reference>
<sequence>MDPNHRHLFYGNGLPNGGQEDGVVKLTLNPSATPGVRRISRMPFLDDNSHTKTLVSEFVDAVQKCM</sequence>
<dbReference type="EMBL" id="RBNI01026633">
    <property type="protein sequence ID" value="RUO95708.1"/>
    <property type="molecule type" value="Genomic_DNA"/>
</dbReference>
<name>A0A432ZZ17_9FUNG</name>
<organism evidence="1 2">
    <name type="scientific">Jimgerdemannia flammicorona</name>
    <dbReference type="NCBI Taxonomy" id="994334"/>
    <lineage>
        <taxon>Eukaryota</taxon>
        <taxon>Fungi</taxon>
        <taxon>Fungi incertae sedis</taxon>
        <taxon>Mucoromycota</taxon>
        <taxon>Mucoromycotina</taxon>
        <taxon>Endogonomycetes</taxon>
        <taxon>Endogonales</taxon>
        <taxon>Endogonaceae</taxon>
        <taxon>Jimgerdemannia</taxon>
    </lineage>
</organism>
<evidence type="ECO:0000313" key="1">
    <source>
        <dbReference type="EMBL" id="RUO95708.1"/>
    </source>
</evidence>
<accession>A0A432ZZ17</accession>
<gene>
    <name evidence="1" type="ORF">BC936DRAFT_143395</name>
</gene>
<evidence type="ECO:0000313" key="2">
    <source>
        <dbReference type="Proteomes" id="UP000268093"/>
    </source>
</evidence>
<protein>
    <submittedName>
        <fullName evidence="1">Uncharacterized protein</fullName>
    </submittedName>
</protein>
<proteinExistence type="predicted"/>
<keyword evidence="2" id="KW-1185">Reference proteome</keyword>
<dbReference type="Proteomes" id="UP000268093">
    <property type="component" value="Unassembled WGS sequence"/>
</dbReference>
<dbReference type="AlphaFoldDB" id="A0A432ZZ17"/>
<comment type="caution">
    <text evidence="1">The sequence shown here is derived from an EMBL/GenBank/DDBJ whole genome shotgun (WGS) entry which is preliminary data.</text>
</comment>